<evidence type="ECO:0000313" key="1">
    <source>
        <dbReference type="EnsemblMetazoa" id="GBRI015631-PA"/>
    </source>
</evidence>
<protein>
    <submittedName>
        <fullName evidence="1">Uncharacterized protein</fullName>
    </submittedName>
</protein>
<proteinExistence type="predicted"/>
<reference evidence="2" key="1">
    <citation type="submission" date="2014-03" db="EMBL/GenBank/DDBJ databases">
        <authorList>
            <person name="Aksoy S."/>
            <person name="Warren W."/>
            <person name="Wilson R.K."/>
        </authorList>
    </citation>
    <scope>NUCLEOTIDE SEQUENCE [LARGE SCALE GENOMIC DNA]</scope>
    <source>
        <strain evidence="2">IAEA</strain>
    </source>
</reference>
<dbReference type="AlphaFoldDB" id="A0A1A9WDI0"/>
<evidence type="ECO:0000313" key="2">
    <source>
        <dbReference type="Proteomes" id="UP000091820"/>
    </source>
</evidence>
<keyword evidence="2" id="KW-1185">Reference proteome</keyword>
<dbReference type="EnsemblMetazoa" id="GBRI015631-RA">
    <property type="protein sequence ID" value="GBRI015631-PA"/>
    <property type="gene ID" value="GBRI015631"/>
</dbReference>
<sequence length="116" mass="13034">MDATSIITQVARDDEQLNVYPNEKEIRDKVSFTSLLLRVCLSIMGNMSVNVLRSVHNGPELYNKATLLWRSCSLSSLLQICGNNLLPIFLTIPQNIAGQPYFNKQTNAKTRKGGHR</sequence>
<reference evidence="1" key="2">
    <citation type="submission" date="2020-05" db="UniProtKB">
        <authorList>
            <consortium name="EnsemblMetazoa"/>
        </authorList>
    </citation>
    <scope>IDENTIFICATION</scope>
    <source>
        <strain evidence="1">IAEA</strain>
    </source>
</reference>
<dbReference type="Proteomes" id="UP000091820">
    <property type="component" value="Unassembled WGS sequence"/>
</dbReference>
<dbReference type="VEuPathDB" id="VectorBase:GBRI015631"/>
<organism evidence="1 2">
    <name type="scientific">Glossina brevipalpis</name>
    <dbReference type="NCBI Taxonomy" id="37001"/>
    <lineage>
        <taxon>Eukaryota</taxon>
        <taxon>Metazoa</taxon>
        <taxon>Ecdysozoa</taxon>
        <taxon>Arthropoda</taxon>
        <taxon>Hexapoda</taxon>
        <taxon>Insecta</taxon>
        <taxon>Pterygota</taxon>
        <taxon>Neoptera</taxon>
        <taxon>Endopterygota</taxon>
        <taxon>Diptera</taxon>
        <taxon>Brachycera</taxon>
        <taxon>Muscomorpha</taxon>
        <taxon>Hippoboscoidea</taxon>
        <taxon>Glossinidae</taxon>
        <taxon>Glossina</taxon>
    </lineage>
</organism>
<name>A0A1A9WDI0_9MUSC</name>
<accession>A0A1A9WDI0</accession>